<dbReference type="Proteomes" id="UP000608530">
    <property type="component" value="Unassembled WGS sequence"/>
</dbReference>
<gene>
    <name evidence="2" type="ORF">JD276_03055</name>
</gene>
<feature type="transmembrane region" description="Helical" evidence="1">
    <location>
        <begin position="35"/>
        <end position="59"/>
    </location>
</feature>
<protein>
    <submittedName>
        <fullName evidence="2">Uncharacterized protein</fullName>
    </submittedName>
</protein>
<proteinExistence type="predicted"/>
<evidence type="ECO:0000313" key="3">
    <source>
        <dbReference type="Proteomes" id="UP000608530"/>
    </source>
</evidence>
<organism evidence="2 3">
    <name type="scientific">Leucobacter chromiisoli</name>
    <dbReference type="NCBI Taxonomy" id="2796471"/>
    <lineage>
        <taxon>Bacteria</taxon>
        <taxon>Bacillati</taxon>
        <taxon>Actinomycetota</taxon>
        <taxon>Actinomycetes</taxon>
        <taxon>Micrococcales</taxon>
        <taxon>Microbacteriaceae</taxon>
        <taxon>Leucobacter</taxon>
    </lineage>
</organism>
<accession>A0A934Q5H2</accession>
<comment type="caution">
    <text evidence="2">The sequence shown here is derived from an EMBL/GenBank/DDBJ whole genome shotgun (WGS) entry which is preliminary data.</text>
</comment>
<keyword evidence="1" id="KW-0812">Transmembrane</keyword>
<keyword evidence="1" id="KW-0472">Membrane</keyword>
<feature type="transmembrane region" description="Helical" evidence="1">
    <location>
        <begin position="12"/>
        <end position="29"/>
    </location>
</feature>
<name>A0A934Q5H2_9MICO</name>
<dbReference type="AlphaFoldDB" id="A0A934Q5H2"/>
<evidence type="ECO:0000313" key="2">
    <source>
        <dbReference type="EMBL" id="MBK0418013.1"/>
    </source>
</evidence>
<sequence>MAGTRILERARVVAIAVGATAVAAVILWLDVTSQVWQELVVLSGLAAGFVTFLLTVFVLDRVLARSAARRWAPVNRLAYTEFLHALADEERSELSRGHVVLRALPRPAHTGSDAEYEGELQRLRELVVAEHRVLADLLSRWAQFLASSGENERILLHVADIALGLDRIRDAALDAEAAREETARRALDDEIGACNGRVRALADELRAGLGAERVPAGRSG</sequence>
<reference evidence="2" key="1">
    <citation type="submission" date="2020-12" db="EMBL/GenBank/DDBJ databases">
        <title>Leucobacter sp. CAS1, isolated from Chromium sludge.</title>
        <authorList>
            <person name="Xu Z."/>
        </authorList>
    </citation>
    <scope>NUCLEOTIDE SEQUENCE</scope>
    <source>
        <strain evidence="2">CSA1</strain>
    </source>
</reference>
<dbReference type="EMBL" id="JAEHOH010000003">
    <property type="protein sequence ID" value="MBK0418013.1"/>
    <property type="molecule type" value="Genomic_DNA"/>
</dbReference>
<keyword evidence="3" id="KW-1185">Reference proteome</keyword>
<keyword evidence="1" id="KW-1133">Transmembrane helix</keyword>
<evidence type="ECO:0000256" key="1">
    <source>
        <dbReference type="SAM" id="Phobius"/>
    </source>
</evidence>
<dbReference type="RefSeq" id="WP_200113801.1">
    <property type="nucleotide sequence ID" value="NZ_JAEHOH010000003.1"/>
</dbReference>